<proteinExistence type="predicted"/>
<name>A0A644YF33_9ZZZZ</name>
<accession>A0A644YF33</accession>
<organism evidence="2">
    <name type="scientific">bioreactor metagenome</name>
    <dbReference type="NCBI Taxonomy" id="1076179"/>
    <lineage>
        <taxon>unclassified sequences</taxon>
        <taxon>metagenomes</taxon>
        <taxon>ecological metagenomes</taxon>
    </lineage>
</organism>
<dbReference type="EMBL" id="VSSQ01004424">
    <property type="protein sequence ID" value="MPM25143.1"/>
    <property type="molecule type" value="Genomic_DNA"/>
</dbReference>
<gene>
    <name evidence="2" type="ORF">SDC9_71633</name>
</gene>
<feature type="compositionally biased region" description="Basic and acidic residues" evidence="1">
    <location>
        <begin position="26"/>
        <end position="37"/>
    </location>
</feature>
<feature type="region of interest" description="Disordered" evidence="1">
    <location>
        <begin position="17"/>
        <end position="37"/>
    </location>
</feature>
<reference evidence="2" key="1">
    <citation type="submission" date="2019-08" db="EMBL/GenBank/DDBJ databases">
        <authorList>
            <person name="Kucharzyk K."/>
            <person name="Murdoch R.W."/>
            <person name="Higgins S."/>
            <person name="Loffler F."/>
        </authorList>
    </citation>
    <scope>NUCLEOTIDE SEQUENCE</scope>
</reference>
<evidence type="ECO:0000313" key="2">
    <source>
        <dbReference type="EMBL" id="MPM25143.1"/>
    </source>
</evidence>
<comment type="caution">
    <text evidence="2">The sequence shown here is derived from an EMBL/GenBank/DDBJ whole genome shotgun (WGS) entry which is preliminary data.</text>
</comment>
<dbReference type="AlphaFoldDB" id="A0A644YF33"/>
<sequence length="212" mass="24802">MRQHFIRICRGVYRHANQRGSRRDRRRADRHYPDGKRAPDRFQRIAEFTKSIIRVVGFVRRFFDLVPEAVRFLFRALKFIADTVDGFFVVFELALHIVQLCLRVIQLHRPLLRSLVVFTERFRRILQRTAKQFYLILLLSDLTGQHFVAGGERGDAAILFVELGFDQLHLGAEYFELLVDIPQSGLELTFAFDTNLQAKIRISHVLSSFLGK</sequence>
<evidence type="ECO:0000256" key="1">
    <source>
        <dbReference type="SAM" id="MobiDB-lite"/>
    </source>
</evidence>
<protein>
    <submittedName>
        <fullName evidence="2">Uncharacterized protein</fullName>
    </submittedName>
</protein>